<accession>A0A482XDC0</accession>
<sequence length="82" mass="9010">MRIEYIFCSSGGPGRSRLIAPIYSNAQRPFWTPGRPDSVSHSEDSPSDFFCRQDLFPTANRVPSNSMHFGPGHQAADLVALG</sequence>
<evidence type="ECO:0000313" key="2">
    <source>
        <dbReference type="Proteomes" id="UP000291343"/>
    </source>
</evidence>
<protein>
    <submittedName>
        <fullName evidence="1">Uncharacterized protein</fullName>
    </submittedName>
</protein>
<name>A0A482XDC0_LAOST</name>
<dbReference type="EMBL" id="QKKF02012238">
    <property type="protein sequence ID" value="RZF43723.1"/>
    <property type="molecule type" value="Genomic_DNA"/>
</dbReference>
<dbReference type="AlphaFoldDB" id="A0A482XDC0"/>
<evidence type="ECO:0000313" key="1">
    <source>
        <dbReference type="EMBL" id="RZF43723.1"/>
    </source>
</evidence>
<reference evidence="1 2" key="1">
    <citation type="journal article" date="2017" name="Gigascience">
        <title>Genome sequence of the small brown planthopper, Laodelphax striatellus.</title>
        <authorList>
            <person name="Zhu J."/>
            <person name="Jiang F."/>
            <person name="Wang X."/>
            <person name="Yang P."/>
            <person name="Bao Y."/>
            <person name="Zhao W."/>
            <person name="Wang W."/>
            <person name="Lu H."/>
            <person name="Wang Q."/>
            <person name="Cui N."/>
            <person name="Li J."/>
            <person name="Chen X."/>
            <person name="Luo L."/>
            <person name="Yu J."/>
            <person name="Kang L."/>
            <person name="Cui F."/>
        </authorList>
    </citation>
    <scope>NUCLEOTIDE SEQUENCE [LARGE SCALE GENOMIC DNA]</scope>
    <source>
        <strain evidence="1">Lst14</strain>
    </source>
</reference>
<proteinExistence type="predicted"/>
<dbReference type="InParanoid" id="A0A482XDC0"/>
<dbReference type="Proteomes" id="UP000291343">
    <property type="component" value="Unassembled WGS sequence"/>
</dbReference>
<gene>
    <name evidence="1" type="ORF">LSTR_LSTR004236</name>
</gene>
<organism evidence="1 2">
    <name type="scientific">Laodelphax striatellus</name>
    <name type="common">Small brown planthopper</name>
    <name type="synonym">Delphax striatella</name>
    <dbReference type="NCBI Taxonomy" id="195883"/>
    <lineage>
        <taxon>Eukaryota</taxon>
        <taxon>Metazoa</taxon>
        <taxon>Ecdysozoa</taxon>
        <taxon>Arthropoda</taxon>
        <taxon>Hexapoda</taxon>
        <taxon>Insecta</taxon>
        <taxon>Pterygota</taxon>
        <taxon>Neoptera</taxon>
        <taxon>Paraneoptera</taxon>
        <taxon>Hemiptera</taxon>
        <taxon>Auchenorrhyncha</taxon>
        <taxon>Fulgoroidea</taxon>
        <taxon>Delphacidae</taxon>
        <taxon>Criomorphinae</taxon>
        <taxon>Laodelphax</taxon>
    </lineage>
</organism>
<keyword evidence="2" id="KW-1185">Reference proteome</keyword>
<comment type="caution">
    <text evidence="1">The sequence shown here is derived from an EMBL/GenBank/DDBJ whole genome shotgun (WGS) entry which is preliminary data.</text>
</comment>